<dbReference type="Proteomes" id="UP000603434">
    <property type="component" value="Unassembled WGS sequence"/>
</dbReference>
<dbReference type="GO" id="GO:0006396">
    <property type="term" value="P:RNA processing"/>
    <property type="evidence" value="ECO:0007669"/>
    <property type="project" value="InterPro"/>
</dbReference>
<dbReference type="InterPro" id="IPR029026">
    <property type="entry name" value="tRNA_m1G_MTases_N"/>
</dbReference>
<evidence type="ECO:0000256" key="2">
    <source>
        <dbReference type="ARBA" id="ARBA00022603"/>
    </source>
</evidence>
<evidence type="ECO:0000256" key="1">
    <source>
        <dbReference type="ARBA" id="ARBA00007228"/>
    </source>
</evidence>
<evidence type="ECO:0000256" key="3">
    <source>
        <dbReference type="ARBA" id="ARBA00022679"/>
    </source>
</evidence>
<protein>
    <submittedName>
        <fullName evidence="5">23S rRNA (Guanosine(2251)-2'-O)-methyltransferase RlmB</fullName>
    </submittedName>
</protein>
<dbReference type="CDD" id="cd18103">
    <property type="entry name" value="SpoU-like_RlmB"/>
    <property type="match status" value="1"/>
</dbReference>
<dbReference type="Gene3D" id="3.30.1330.30">
    <property type="match status" value="1"/>
</dbReference>
<dbReference type="FunFam" id="3.40.1280.10:FF:000008">
    <property type="entry name" value="Group 3 RNA methyltransferase TrmH"/>
    <property type="match status" value="1"/>
</dbReference>
<dbReference type="GO" id="GO:0008173">
    <property type="term" value="F:RNA methyltransferase activity"/>
    <property type="evidence" value="ECO:0007669"/>
    <property type="project" value="InterPro"/>
</dbReference>
<dbReference type="PANTHER" id="PTHR46429">
    <property type="entry name" value="23S RRNA (GUANOSINE-2'-O-)-METHYLTRANSFERASE RLMB"/>
    <property type="match status" value="1"/>
</dbReference>
<keyword evidence="2" id="KW-0489">Methyltransferase</keyword>
<dbReference type="AlphaFoldDB" id="A0A8J6NQ03"/>
<dbReference type="InterPro" id="IPR013123">
    <property type="entry name" value="SpoU_subst-bd"/>
</dbReference>
<dbReference type="GO" id="GO:0003723">
    <property type="term" value="F:RNA binding"/>
    <property type="evidence" value="ECO:0007669"/>
    <property type="project" value="InterPro"/>
</dbReference>
<dbReference type="InterPro" id="IPR004441">
    <property type="entry name" value="rRNA_MeTrfase_TrmH"/>
</dbReference>
<dbReference type="PANTHER" id="PTHR46429:SF1">
    <property type="entry name" value="23S RRNA (GUANOSINE-2'-O-)-METHYLTRANSFERASE RLMB"/>
    <property type="match status" value="1"/>
</dbReference>
<organism evidence="5 6">
    <name type="scientific">Candidatus Desulfatibia profunda</name>
    <dbReference type="NCBI Taxonomy" id="2841695"/>
    <lineage>
        <taxon>Bacteria</taxon>
        <taxon>Pseudomonadati</taxon>
        <taxon>Thermodesulfobacteriota</taxon>
        <taxon>Desulfobacteria</taxon>
        <taxon>Desulfobacterales</taxon>
        <taxon>Desulfobacterales incertae sedis</taxon>
        <taxon>Candidatus Desulfatibia</taxon>
    </lineage>
</organism>
<evidence type="ECO:0000313" key="5">
    <source>
        <dbReference type="EMBL" id="MBC8363300.1"/>
    </source>
</evidence>
<dbReference type="InterPro" id="IPR029028">
    <property type="entry name" value="Alpha/beta_knot_MTases"/>
</dbReference>
<gene>
    <name evidence="5" type="primary">rlmB</name>
    <name evidence="5" type="ORF">H8E23_18115</name>
</gene>
<sequence>MKNPKTEILYGIHSVLEALKAGRRQIFALYVTKDKVSKRLSKVVEAAEALNVPVKSINPAQLESMSGSDHHQGIGAVVSPYPLVGIADIVGRAESVAADCFLLLLDNVIDPHNLGALVRTALCAGIGGIVIPKDRSALPTPAVSKASAGALEHVSLVRVTNMVNTINVLKKKGLWIAGLDIAAKRSIYLSDLSGSIAIVIGGEEKGMRPLVKKQCDILMSIPQSSRINSLNASVAGAVVMYEAFRQRSLRK</sequence>
<dbReference type="SMART" id="SM00967">
    <property type="entry name" value="SpoU_sub_bind"/>
    <property type="match status" value="1"/>
</dbReference>
<dbReference type="Pfam" id="PF08032">
    <property type="entry name" value="SpoU_sub_bind"/>
    <property type="match status" value="1"/>
</dbReference>
<comment type="caution">
    <text evidence="5">The sequence shown here is derived from an EMBL/GenBank/DDBJ whole genome shotgun (WGS) entry which is preliminary data.</text>
</comment>
<accession>A0A8J6NQ03</accession>
<dbReference type="NCBIfam" id="TIGR00186">
    <property type="entry name" value="rRNA_methyl_3"/>
    <property type="match status" value="1"/>
</dbReference>
<dbReference type="SUPFAM" id="SSF55315">
    <property type="entry name" value="L30e-like"/>
    <property type="match status" value="1"/>
</dbReference>
<evidence type="ECO:0000259" key="4">
    <source>
        <dbReference type="SMART" id="SM00967"/>
    </source>
</evidence>
<dbReference type="GO" id="GO:0032259">
    <property type="term" value="P:methylation"/>
    <property type="evidence" value="ECO:0007669"/>
    <property type="project" value="UniProtKB-KW"/>
</dbReference>
<evidence type="ECO:0000313" key="6">
    <source>
        <dbReference type="Proteomes" id="UP000603434"/>
    </source>
</evidence>
<dbReference type="Pfam" id="PF00588">
    <property type="entry name" value="SpoU_methylase"/>
    <property type="match status" value="1"/>
</dbReference>
<dbReference type="InterPro" id="IPR029064">
    <property type="entry name" value="Ribosomal_eL30-like_sf"/>
</dbReference>
<comment type="similarity">
    <text evidence="1">Belongs to the class IV-like SAM-binding methyltransferase superfamily. RNA methyltransferase TrmH family.</text>
</comment>
<keyword evidence="3" id="KW-0808">Transferase</keyword>
<name>A0A8J6NQ03_9BACT</name>
<dbReference type="InterPro" id="IPR001537">
    <property type="entry name" value="SpoU_MeTrfase"/>
</dbReference>
<dbReference type="GO" id="GO:0005829">
    <property type="term" value="C:cytosol"/>
    <property type="evidence" value="ECO:0007669"/>
    <property type="project" value="TreeGrafter"/>
</dbReference>
<dbReference type="SUPFAM" id="SSF75217">
    <property type="entry name" value="alpha/beta knot"/>
    <property type="match status" value="1"/>
</dbReference>
<proteinExistence type="inferred from homology"/>
<dbReference type="EMBL" id="JACNJH010000286">
    <property type="protein sequence ID" value="MBC8363300.1"/>
    <property type="molecule type" value="Genomic_DNA"/>
</dbReference>
<reference evidence="5 6" key="1">
    <citation type="submission" date="2020-08" db="EMBL/GenBank/DDBJ databases">
        <title>Bridging the membrane lipid divide: bacteria of the FCB group superphylum have the potential to synthesize archaeal ether lipids.</title>
        <authorList>
            <person name="Villanueva L."/>
            <person name="Von Meijenfeldt F.A.B."/>
            <person name="Westbye A.B."/>
            <person name="Yadav S."/>
            <person name="Hopmans E.C."/>
            <person name="Dutilh B.E."/>
            <person name="Sinninghe Damste J.S."/>
        </authorList>
    </citation>
    <scope>NUCLEOTIDE SEQUENCE [LARGE SCALE GENOMIC DNA]</scope>
    <source>
        <strain evidence="5">NIOZ-UU30</strain>
    </source>
</reference>
<dbReference type="Gene3D" id="3.40.1280.10">
    <property type="match status" value="1"/>
</dbReference>
<feature type="domain" description="RNA 2-O ribose methyltransferase substrate binding" evidence="4">
    <location>
        <begin position="8"/>
        <end position="84"/>
    </location>
</feature>